<keyword evidence="7" id="KW-1185">Reference proteome</keyword>
<dbReference type="Proteomes" id="UP000253551">
    <property type="component" value="Unassembled WGS sequence"/>
</dbReference>
<keyword evidence="2" id="KW-0813">Transport</keyword>
<dbReference type="STRING" id="4846.A0A367KNR5"/>
<gene>
    <name evidence="6" type="ORF">CU098_002631</name>
</gene>
<protein>
    <recommendedName>
        <fullName evidence="5">Nucleoporin Nup54 alpha-helical domain-containing protein</fullName>
    </recommendedName>
</protein>
<evidence type="ECO:0000256" key="2">
    <source>
        <dbReference type="ARBA" id="ARBA00022448"/>
    </source>
</evidence>
<dbReference type="InterPro" id="IPR024864">
    <property type="entry name" value="Nup54/Nup57/Nup44"/>
</dbReference>
<feature type="region of interest" description="Disordered" evidence="4">
    <location>
        <begin position="96"/>
        <end position="123"/>
    </location>
</feature>
<dbReference type="PANTHER" id="PTHR13000">
    <property type="entry name" value="NUCLEOPORIN P54"/>
    <property type="match status" value="1"/>
</dbReference>
<dbReference type="PANTHER" id="PTHR13000:SF0">
    <property type="entry name" value="NUCLEOPORIN P54"/>
    <property type="match status" value="1"/>
</dbReference>
<dbReference type="GO" id="GO:0006607">
    <property type="term" value="P:NLS-bearing protein import into nucleus"/>
    <property type="evidence" value="ECO:0007669"/>
    <property type="project" value="TreeGrafter"/>
</dbReference>
<evidence type="ECO:0000256" key="1">
    <source>
        <dbReference type="ARBA" id="ARBA00004123"/>
    </source>
</evidence>
<comment type="subcellular location">
    <subcellularLocation>
        <location evidence="1">Nucleus</location>
    </subcellularLocation>
</comment>
<feature type="non-terminal residue" evidence="6">
    <location>
        <position position="275"/>
    </location>
</feature>
<name>A0A367KNR5_RHIST</name>
<evidence type="ECO:0000256" key="4">
    <source>
        <dbReference type="SAM" id="MobiDB-lite"/>
    </source>
</evidence>
<dbReference type="Pfam" id="PF13874">
    <property type="entry name" value="Nup54"/>
    <property type="match status" value="1"/>
</dbReference>
<dbReference type="EMBL" id="PJQM01001001">
    <property type="protein sequence ID" value="RCI03482.1"/>
    <property type="molecule type" value="Genomic_DNA"/>
</dbReference>
<reference evidence="6 7" key="1">
    <citation type="journal article" date="2018" name="G3 (Bethesda)">
        <title>Phylogenetic and Phylogenomic Definition of Rhizopus Species.</title>
        <authorList>
            <person name="Gryganskyi A.P."/>
            <person name="Golan J."/>
            <person name="Dolatabadi S."/>
            <person name="Mondo S."/>
            <person name="Robb S."/>
            <person name="Idnurm A."/>
            <person name="Muszewska A."/>
            <person name="Steczkiewicz K."/>
            <person name="Masonjones S."/>
            <person name="Liao H.L."/>
            <person name="Gajdeczka M.T."/>
            <person name="Anike F."/>
            <person name="Vuek A."/>
            <person name="Anishchenko I.M."/>
            <person name="Voigt K."/>
            <person name="de Hoog G.S."/>
            <person name="Smith M.E."/>
            <person name="Heitman J."/>
            <person name="Vilgalys R."/>
            <person name="Stajich J.E."/>
        </authorList>
    </citation>
    <scope>NUCLEOTIDE SEQUENCE [LARGE SCALE GENOMIC DNA]</scope>
    <source>
        <strain evidence="6 7">LSU 92-RS-03</strain>
    </source>
</reference>
<accession>A0A367KNR5</accession>
<dbReference type="InterPro" id="IPR025712">
    <property type="entry name" value="Nup54_alpha-helical_dom"/>
</dbReference>
<evidence type="ECO:0000313" key="7">
    <source>
        <dbReference type="Proteomes" id="UP000253551"/>
    </source>
</evidence>
<evidence type="ECO:0000313" key="6">
    <source>
        <dbReference type="EMBL" id="RCI03482.1"/>
    </source>
</evidence>
<dbReference type="GO" id="GO:0017056">
    <property type="term" value="F:structural constituent of nuclear pore"/>
    <property type="evidence" value="ECO:0007669"/>
    <property type="project" value="TreeGrafter"/>
</dbReference>
<evidence type="ECO:0000259" key="5">
    <source>
        <dbReference type="Pfam" id="PF13874"/>
    </source>
</evidence>
<feature type="compositionally biased region" description="Polar residues" evidence="4">
    <location>
        <begin position="104"/>
        <end position="123"/>
    </location>
</feature>
<organism evidence="6 7">
    <name type="scientific">Rhizopus stolonifer</name>
    <name type="common">Rhizopus nigricans</name>
    <dbReference type="NCBI Taxonomy" id="4846"/>
    <lineage>
        <taxon>Eukaryota</taxon>
        <taxon>Fungi</taxon>
        <taxon>Fungi incertae sedis</taxon>
        <taxon>Mucoromycota</taxon>
        <taxon>Mucoromycotina</taxon>
        <taxon>Mucoromycetes</taxon>
        <taxon>Mucorales</taxon>
        <taxon>Mucorineae</taxon>
        <taxon>Rhizopodaceae</taxon>
        <taxon>Rhizopus</taxon>
    </lineage>
</organism>
<dbReference type="GO" id="GO:0044613">
    <property type="term" value="C:nuclear pore central transport channel"/>
    <property type="evidence" value="ECO:0007669"/>
    <property type="project" value="TreeGrafter"/>
</dbReference>
<comment type="caution">
    <text evidence="6">The sequence shown here is derived from an EMBL/GenBank/DDBJ whole genome shotgun (WGS) entry which is preliminary data.</text>
</comment>
<dbReference type="OrthoDB" id="6162375at2759"/>
<evidence type="ECO:0000256" key="3">
    <source>
        <dbReference type="ARBA" id="ARBA00023242"/>
    </source>
</evidence>
<dbReference type="GO" id="GO:0036228">
    <property type="term" value="P:protein localization to nuclear inner membrane"/>
    <property type="evidence" value="ECO:0007669"/>
    <property type="project" value="TreeGrafter"/>
</dbReference>
<sequence length="275" mass="28261">MSLFGASANQPNTAFGSTANTQSSAGTLFGANPNANNSAGTNMNSSAGTLFGTSSNNSSAGTLFGAAASNPSSGGFGGFGQKPANNTFGQTSSAPTIGFGQTAPAASSSFSFGTSQPATANNNTGGFGAPNTGFGANTGSIGFGSFNTGTNTTQAAKPAFGGFGTNNAQTGFGAQGQQHTGFGQQGQQQQGNVPSQDHVWRELALVSAKFDTTSPLCHFRHYFYNIVPRNEMHLYVRPPNQDEQLWNEAVRNNPDSESLVPVLAVGFDDILKRME</sequence>
<feature type="domain" description="Nucleoporin Nup54 alpha-helical" evidence="5">
    <location>
        <begin position="237"/>
        <end position="275"/>
    </location>
</feature>
<dbReference type="AlphaFoldDB" id="A0A367KNR5"/>
<dbReference type="GO" id="GO:0006999">
    <property type="term" value="P:nuclear pore organization"/>
    <property type="evidence" value="ECO:0007669"/>
    <property type="project" value="TreeGrafter"/>
</dbReference>
<keyword evidence="3" id="KW-0539">Nucleus</keyword>
<proteinExistence type="predicted"/>